<evidence type="ECO:0000313" key="2">
    <source>
        <dbReference type="Proteomes" id="UP000001542"/>
    </source>
</evidence>
<evidence type="ECO:0000313" key="1">
    <source>
        <dbReference type="EMBL" id="EAX90774.1"/>
    </source>
</evidence>
<evidence type="ECO:0008006" key="3">
    <source>
        <dbReference type="Google" id="ProtNLM"/>
    </source>
</evidence>
<dbReference type="VEuPathDB" id="TrichDB:TVAG_380700"/>
<dbReference type="RefSeq" id="XP_001303704.1">
    <property type="nucleotide sequence ID" value="XM_001303703.1"/>
</dbReference>
<dbReference type="AlphaFoldDB" id="A2FWE7"/>
<accession>A2FWE7</accession>
<name>A2FWE7_TRIV3</name>
<reference evidence="1" key="1">
    <citation type="submission" date="2006-10" db="EMBL/GenBank/DDBJ databases">
        <authorList>
            <person name="Amadeo P."/>
            <person name="Zhao Q."/>
            <person name="Wortman J."/>
            <person name="Fraser-Liggett C."/>
            <person name="Carlton J."/>
        </authorList>
    </citation>
    <scope>NUCLEOTIDE SEQUENCE</scope>
    <source>
        <strain evidence="1">G3</strain>
    </source>
</reference>
<protein>
    <recommendedName>
        <fullName evidence="3">DUF3447 domain-containing protein</fullName>
    </recommendedName>
</protein>
<gene>
    <name evidence="1" type="ORF">TVAG_380700</name>
</gene>
<dbReference type="SMR" id="A2FWE7"/>
<dbReference type="SUPFAM" id="SSF140860">
    <property type="entry name" value="Pseudo ankyrin repeat-like"/>
    <property type="match status" value="1"/>
</dbReference>
<dbReference type="KEGG" id="tva:4748464"/>
<dbReference type="Proteomes" id="UP000001542">
    <property type="component" value="Unassembled WGS sequence"/>
</dbReference>
<dbReference type="InParanoid" id="A2FWE7"/>
<sequence>MGHFEASTLENIIVSHNFQLFLDIQKDYELDLNGLIPFIARNYNLKMFLYSLCHAKSKTNAFIYYGYIQVPEIYEYFCQQQKPTNRELLEQAEQSDNVSLIKILLDHGMEFDPSDLSFDGHILKNLILPDSFEVYKYVFNHFDKKDLPVHFI</sequence>
<organism evidence="1 2">
    <name type="scientific">Trichomonas vaginalis (strain ATCC PRA-98 / G3)</name>
    <dbReference type="NCBI Taxonomy" id="412133"/>
    <lineage>
        <taxon>Eukaryota</taxon>
        <taxon>Metamonada</taxon>
        <taxon>Parabasalia</taxon>
        <taxon>Trichomonadida</taxon>
        <taxon>Trichomonadidae</taxon>
        <taxon>Trichomonas</taxon>
    </lineage>
</organism>
<reference evidence="1" key="2">
    <citation type="journal article" date="2007" name="Science">
        <title>Draft genome sequence of the sexually transmitted pathogen Trichomonas vaginalis.</title>
        <authorList>
            <person name="Carlton J.M."/>
            <person name="Hirt R.P."/>
            <person name="Silva J.C."/>
            <person name="Delcher A.L."/>
            <person name="Schatz M."/>
            <person name="Zhao Q."/>
            <person name="Wortman J.R."/>
            <person name="Bidwell S.L."/>
            <person name="Alsmark U.C.M."/>
            <person name="Besteiro S."/>
            <person name="Sicheritz-Ponten T."/>
            <person name="Noel C.J."/>
            <person name="Dacks J.B."/>
            <person name="Foster P.G."/>
            <person name="Simillion C."/>
            <person name="Van de Peer Y."/>
            <person name="Miranda-Saavedra D."/>
            <person name="Barton G.J."/>
            <person name="Westrop G.D."/>
            <person name="Mueller S."/>
            <person name="Dessi D."/>
            <person name="Fiori P.L."/>
            <person name="Ren Q."/>
            <person name="Paulsen I."/>
            <person name="Zhang H."/>
            <person name="Bastida-Corcuera F.D."/>
            <person name="Simoes-Barbosa A."/>
            <person name="Brown M.T."/>
            <person name="Hayes R.D."/>
            <person name="Mukherjee M."/>
            <person name="Okumura C.Y."/>
            <person name="Schneider R."/>
            <person name="Smith A.J."/>
            <person name="Vanacova S."/>
            <person name="Villalvazo M."/>
            <person name="Haas B.J."/>
            <person name="Pertea M."/>
            <person name="Feldblyum T.V."/>
            <person name="Utterback T.R."/>
            <person name="Shu C.L."/>
            <person name="Osoegawa K."/>
            <person name="de Jong P.J."/>
            <person name="Hrdy I."/>
            <person name="Horvathova L."/>
            <person name="Zubacova Z."/>
            <person name="Dolezal P."/>
            <person name="Malik S.B."/>
            <person name="Logsdon J.M. Jr."/>
            <person name="Henze K."/>
            <person name="Gupta A."/>
            <person name="Wang C.C."/>
            <person name="Dunne R.L."/>
            <person name="Upcroft J.A."/>
            <person name="Upcroft P."/>
            <person name="White O."/>
            <person name="Salzberg S.L."/>
            <person name="Tang P."/>
            <person name="Chiu C.-H."/>
            <person name="Lee Y.-S."/>
            <person name="Embley T.M."/>
            <person name="Coombs G.H."/>
            <person name="Mottram J.C."/>
            <person name="Tachezy J."/>
            <person name="Fraser-Liggett C.M."/>
            <person name="Johnson P.J."/>
        </authorList>
    </citation>
    <scope>NUCLEOTIDE SEQUENCE [LARGE SCALE GENOMIC DNA]</scope>
    <source>
        <strain evidence="1">G3</strain>
    </source>
</reference>
<proteinExistence type="predicted"/>
<keyword evidence="2" id="KW-1185">Reference proteome</keyword>
<dbReference type="VEuPathDB" id="TrichDB:TVAGG3_0327830"/>
<dbReference type="EMBL" id="DS114083">
    <property type="protein sequence ID" value="EAX90774.1"/>
    <property type="molecule type" value="Genomic_DNA"/>
</dbReference>